<feature type="compositionally biased region" description="Polar residues" evidence="4">
    <location>
        <begin position="159"/>
        <end position="173"/>
    </location>
</feature>
<keyword evidence="2" id="KW-0808">Transferase</keyword>
<name>A0ABD3M8U3_9STRA</name>
<evidence type="ECO:0008006" key="7">
    <source>
        <dbReference type="Google" id="ProtNLM"/>
    </source>
</evidence>
<protein>
    <recommendedName>
        <fullName evidence="7">Carbohydrate kinase FGGY C-terminal domain-containing protein</fullName>
    </recommendedName>
</protein>
<dbReference type="Proteomes" id="UP001530293">
    <property type="component" value="Unassembled WGS sequence"/>
</dbReference>
<dbReference type="GO" id="GO:0016301">
    <property type="term" value="F:kinase activity"/>
    <property type="evidence" value="ECO:0007669"/>
    <property type="project" value="UniProtKB-KW"/>
</dbReference>
<evidence type="ECO:0000256" key="2">
    <source>
        <dbReference type="ARBA" id="ARBA00022679"/>
    </source>
</evidence>
<feature type="region of interest" description="Disordered" evidence="4">
    <location>
        <begin position="270"/>
        <end position="308"/>
    </location>
</feature>
<dbReference type="PANTHER" id="PTHR10196:SF80">
    <property type="entry name" value="D-RIBULOSE KINASE"/>
    <property type="match status" value="1"/>
</dbReference>
<dbReference type="CDD" id="cd07783">
    <property type="entry name" value="ASKHA_NBD_FGGY_SePSK_AtXK1-like"/>
    <property type="match status" value="1"/>
</dbReference>
<evidence type="ECO:0000313" key="6">
    <source>
        <dbReference type="Proteomes" id="UP001530293"/>
    </source>
</evidence>
<feature type="region of interest" description="Disordered" evidence="4">
    <location>
        <begin position="123"/>
        <end position="190"/>
    </location>
</feature>
<feature type="region of interest" description="Disordered" evidence="4">
    <location>
        <begin position="413"/>
        <end position="503"/>
    </location>
</feature>
<dbReference type="Gene3D" id="3.30.420.40">
    <property type="match status" value="2"/>
</dbReference>
<feature type="compositionally biased region" description="Basic and acidic residues" evidence="4">
    <location>
        <begin position="123"/>
        <end position="132"/>
    </location>
</feature>
<evidence type="ECO:0000256" key="3">
    <source>
        <dbReference type="ARBA" id="ARBA00022777"/>
    </source>
</evidence>
<evidence type="ECO:0000313" key="5">
    <source>
        <dbReference type="EMBL" id="KAL3759074.1"/>
    </source>
</evidence>
<evidence type="ECO:0000256" key="4">
    <source>
        <dbReference type="SAM" id="MobiDB-lite"/>
    </source>
</evidence>
<feature type="compositionally biased region" description="Basic and acidic residues" evidence="4">
    <location>
        <begin position="485"/>
        <end position="494"/>
    </location>
</feature>
<comment type="similarity">
    <text evidence="1">Belongs to the FGGY kinase family.</text>
</comment>
<dbReference type="SUPFAM" id="SSF53067">
    <property type="entry name" value="Actin-like ATPase domain"/>
    <property type="match status" value="2"/>
</dbReference>
<proteinExistence type="inferred from homology"/>
<feature type="compositionally biased region" description="Polar residues" evidence="4">
    <location>
        <begin position="449"/>
        <end position="465"/>
    </location>
</feature>
<feature type="compositionally biased region" description="Low complexity" evidence="4">
    <location>
        <begin position="96"/>
        <end position="108"/>
    </location>
</feature>
<keyword evidence="6" id="KW-1185">Reference proteome</keyword>
<feature type="compositionally biased region" description="Polar residues" evidence="4">
    <location>
        <begin position="413"/>
        <end position="440"/>
    </location>
</feature>
<organism evidence="5 6">
    <name type="scientific">Discostella pseudostelligera</name>
    <dbReference type="NCBI Taxonomy" id="259834"/>
    <lineage>
        <taxon>Eukaryota</taxon>
        <taxon>Sar</taxon>
        <taxon>Stramenopiles</taxon>
        <taxon>Ochrophyta</taxon>
        <taxon>Bacillariophyta</taxon>
        <taxon>Coscinodiscophyceae</taxon>
        <taxon>Thalassiosirophycidae</taxon>
        <taxon>Stephanodiscales</taxon>
        <taxon>Stephanodiscaceae</taxon>
        <taxon>Discostella</taxon>
    </lineage>
</organism>
<keyword evidence="3" id="KW-0418">Kinase</keyword>
<gene>
    <name evidence="5" type="ORF">ACHAWU_008683</name>
</gene>
<accession>A0ABD3M8U3</accession>
<dbReference type="AlphaFoldDB" id="A0ABD3M8U3"/>
<feature type="compositionally biased region" description="Low complexity" evidence="4">
    <location>
        <begin position="466"/>
        <end position="477"/>
    </location>
</feature>
<feature type="region of interest" description="Disordered" evidence="4">
    <location>
        <begin position="82"/>
        <end position="108"/>
    </location>
</feature>
<dbReference type="InterPro" id="IPR043129">
    <property type="entry name" value="ATPase_NBD"/>
</dbReference>
<comment type="caution">
    <text evidence="5">The sequence shown here is derived from an EMBL/GenBank/DDBJ whole genome shotgun (WGS) entry which is preliminary data.</text>
</comment>
<sequence length="1100" mass="119201">MNSLTSPGYLIIGMTLLASLVVIVSIAEAFSFSTPARTSAAEKFTPSPPQFYSTTATITTKVSMPPHHHSLVAFGSLRDLVESSSGNNDDNKKDGASSNSSNNNGADNFNNLLNFSRSKFAETKSLRSRENSSRPGWSSSGRGGDDVDDERGLHEDRLSTFSFATNAPKSQSQGGAGASTDIEYSPDVNDEDIIDRTTIEETSTSVARRENKNAMSEDYAADNFNSMVGTFYSKQKFPSRDKGKISDDMDERGLHSDRLSTFSFSSPNTFSFATRSPKSQSEGSSSSVEEGYMVDNSTNDEEDDVDTVVGGNSSFRGAAINDDTMLADNFNSMVGTFYSKQKFPSREKGKVSDDMDELGLHSDRLSTFSFSSSQPKVKTPLVDDAGAVSDEALSGRLDDQSFSITSKSITSPINRLSSTTSTNEDGSSSTESPSLFNPVNHNDRLGTFSFASTDPHSGSTSIKGTSASSPLASSSDSKTTPPQSRPKESKDSDRVLYTSPQKGSLSSIASSVYIKSRNDRIKDIKDATDPKLLHPDGMNIPRLNSKGDVMTLSSTDGRLNIFQRIGNVKQIKDESDDGTSTADGDKNDGRGDCFIGFDLGTSGARMSIVEKRMSSSSSGDEKKLKYVEVVTESLTWNDEMRYDDANDWRAAIDALLARVRGNEIMTRVKSICVSGTSASCLLLNKNSLDVARPARMYNYDILSSSDSSDEDSPARRVMKLIDQYVPEKHTARATTGSLAKLLLWNEVKPLVNAKGDVEEVFCHQSDYISMALMWEGVDNDDKKCKVFSDWHNCLKLGYDVRRLEFPLWMHELLKEGADIPHPESVLPSKVISPGEPFGVISPVVASTYGLSSNVVIVGGTTDSNAAFFASAGTKPDFGTSVTSLGSTLAIKQLSKTFVEDASRGVYSHRFPIFGNSDDDEKVDDEAWLIGGASNVGCAILRQEGFSNDELRTLSEEIDPNSDSSYAYYPLTKKGERFPVADSTKEPVLSPRSDSRKDYLHGILQGIGDVEREGYRVLGELGADPSMPTIVLTAGGGSANSMWMTLRERRLRNICGAAVEVRRATNTEASYGAALLAAASFENTASPASSENYGTQENYIN</sequence>
<feature type="compositionally biased region" description="Low complexity" evidence="4">
    <location>
        <begin position="270"/>
        <end position="297"/>
    </location>
</feature>
<reference evidence="5 6" key="1">
    <citation type="submission" date="2024-10" db="EMBL/GenBank/DDBJ databases">
        <title>Updated reference genomes for cyclostephanoid diatoms.</title>
        <authorList>
            <person name="Roberts W.R."/>
            <person name="Alverson A.J."/>
        </authorList>
    </citation>
    <scope>NUCLEOTIDE SEQUENCE [LARGE SCALE GENOMIC DNA]</scope>
    <source>
        <strain evidence="5 6">AJA232-27</strain>
    </source>
</reference>
<evidence type="ECO:0000256" key="1">
    <source>
        <dbReference type="ARBA" id="ARBA00009156"/>
    </source>
</evidence>
<dbReference type="EMBL" id="JALLBG020000214">
    <property type="protein sequence ID" value="KAL3759074.1"/>
    <property type="molecule type" value="Genomic_DNA"/>
</dbReference>
<dbReference type="PANTHER" id="PTHR10196">
    <property type="entry name" value="SUGAR KINASE"/>
    <property type="match status" value="1"/>
</dbReference>